<keyword evidence="1" id="KW-0812">Transmembrane</keyword>
<proteinExistence type="predicted"/>
<dbReference type="RefSeq" id="WP_143824506.1">
    <property type="nucleotide sequence ID" value="NZ_BMDX01000006.1"/>
</dbReference>
<dbReference type="Pfam" id="PF07254">
    <property type="entry name" value="Cpta_toxin"/>
    <property type="match status" value="1"/>
</dbReference>
<comment type="caution">
    <text evidence="2">The sequence shown here is derived from an EMBL/GenBank/DDBJ whole genome shotgun (WGS) entry which is preliminary data.</text>
</comment>
<organism evidence="2 3">
    <name type="scientific">Neiella marina</name>
    <dbReference type="NCBI Taxonomy" id="508461"/>
    <lineage>
        <taxon>Bacteria</taxon>
        <taxon>Pseudomonadati</taxon>
        <taxon>Pseudomonadota</taxon>
        <taxon>Gammaproteobacteria</taxon>
        <taxon>Alteromonadales</taxon>
        <taxon>Echinimonadaceae</taxon>
        <taxon>Neiella</taxon>
    </lineage>
</organism>
<dbReference type="EMBL" id="BMDX01000006">
    <property type="protein sequence ID" value="GGA74699.1"/>
    <property type="molecule type" value="Genomic_DNA"/>
</dbReference>
<accession>A0A8J2XP82</accession>
<evidence type="ECO:0000256" key="1">
    <source>
        <dbReference type="SAM" id="Phobius"/>
    </source>
</evidence>
<dbReference type="AlphaFoldDB" id="A0A8J2XP82"/>
<name>A0A8J2XP82_9GAMM</name>
<dbReference type="Proteomes" id="UP000619743">
    <property type="component" value="Unassembled WGS sequence"/>
</dbReference>
<dbReference type="InterPro" id="IPR009883">
    <property type="entry name" value="YgfX"/>
</dbReference>
<feature type="transmembrane region" description="Helical" evidence="1">
    <location>
        <begin position="45"/>
        <end position="62"/>
    </location>
</feature>
<protein>
    <submittedName>
        <fullName evidence="2">Uncharacterized protein</fullName>
    </submittedName>
</protein>
<sequence>MSITTVVCSTDFTRSKLAHYILYLGALVALSSLLLITYYGAFSQTIAATLLMPLVVWVTYLLNDKIASYHGKLILLDSSQLSIQHGDQQLQGALCLPIVTTDIAILMRFESELGIRWCLIMKDAVAPTDFRLLSAMLYQLKRPLQ</sequence>
<gene>
    <name evidence="2" type="ORF">GCM10011369_15650</name>
</gene>
<keyword evidence="1" id="KW-1133">Transmembrane helix</keyword>
<feature type="transmembrane region" description="Helical" evidence="1">
    <location>
        <begin position="20"/>
        <end position="39"/>
    </location>
</feature>
<reference evidence="3" key="1">
    <citation type="journal article" date="2019" name="Int. J. Syst. Evol. Microbiol.">
        <title>The Global Catalogue of Microorganisms (GCM) 10K type strain sequencing project: providing services to taxonomists for standard genome sequencing and annotation.</title>
        <authorList>
            <consortium name="The Broad Institute Genomics Platform"/>
            <consortium name="The Broad Institute Genome Sequencing Center for Infectious Disease"/>
            <person name="Wu L."/>
            <person name="Ma J."/>
        </authorList>
    </citation>
    <scope>NUCLEOTIDE SEQUENCE [LARGE SCALE GENOMIC DNA]</scope>
    <source>
        <strain evidence="3">CGMCC 1.10130</strain>
    </source>
</reference>
<evidence type="ECO:0000313" key="2">
    <source>
        <dbReference type="EMBL" id="GGA74699.1"/>
    </source>
</evidence>
<keyword evidence="1" id="KW-0472">Membrane</keyword>
<evidence type="ECO:0000313" key="3">
    <source>
        <dbReference type="Proteomes" id="UP000619743"/>
    </source>
</evidence>
<keyword evidence="3" id="KW-1185">Reference proteome</keyword>